<dbReference type="Gene3D" id="3.40.50.10170">
    <property type="match status" value="1"/>
</dbReference>
<protein>
    <submittedName>
        <fullName evidence="2">DegV family protein</fullName>
    </submittedName>
</protein>
<dbReference type="Proteomes" id="UP000029079">
    <property type="component" value="Chromosome"/>
</dbReference>
<evidence type="ECO:0000313" key="3">
    <source>
        <dbReference type="Proteomes" id="UP000029079"/>
    </source>
</evidence>
<dbReference type="KEGG" id="wct:WS74_0446"/>
<evidence type="ECO:0000313" key="2">
    <source>
        <dbReference type="EMBL" id="AIM62698.1"/>
    </source>
</evidence>
<dbReference type="NCBIfam" id="TIGR00762">
    <property type="entry name" value="DegV"/>
    <property type="match status" value="1"/>
</dbReference>
<dbReference type="KEGG" id="wce:WS08_0445"/>
<proteinExistence type="predicted"/>
<dbReference type="OrthoDB" id="5429275at2"/>
<reference evidence="2 3" key="1">
    <citation type="journal article" date="2014" name="Genome Announc.">
        <title>Complete Genome Sequences of Fish Pathogenic Weissella ceti Strains WS74 and WS105.</title>
        <authorList>
            <person name="Figueiredo H.C."/>
            <person name="Leal C.A."/>
            <person name="Dorella F.A."/>
            <person name="Carvalho A.F."/>
            <person name="Soares S.C."/>
            <person name="Pereira F.L."/>
            <person name="Azevedo V.A."/>
        </authorList>
    </citation>
    <scope>NUCLEOTIDE SEQUENCE [LARGE SCALE GENOMIC DNA]</scope>
    <source>
        <strain evidence="2 3">WS74</strain>
    </source>
</reference>
<dbReference type="InterPro" id="IPR043168">
    <property type="entry name" value="DegV_C"/>
</dbReference>
<sequence length="281" mass="29344">MAKVKIVTDSAALISSEEAEKLDITVVPLTVMVDGKIHQDNVTITREEFMTQMAAADNLPTTSQPSLGVFTDAYESVAGDDIEIVSIHLSKGLSGTANAAEQAARMVNADITVVDSDFIDRAEAFQVLAAAEVAANGGSKEEVLAAIKDAHDKTELYLTIADLHNLVAGGRLSKTAGFVAGLINIQIGAHVVEGNINVEVKGRGAKSTKKYLNGVLEEMKAVEAGIKAAHISHADALEKADAFAEELKAAFPDATITVGQTSPTVSTHTGPGALGFSYITN</sequence>
<dbReference type="RefSeq" id="WP_009765456.1">
    <property type="nucleotide sequence ID" value="NZ_CP009223.1"/>
</dbReference>
<keyword evidence="3" id="KW-1185">Reference proteome</keyword>
<dbReference type="Pfam" id="PF02645">
    <property type="entry name" value="DegV"/>
    <property type="match status" value="1"/>
</dbReference>
<keyword evidence="1" id="KW-0446">Lipid-binding</keyword>
<reference evidence="3" key="2">
    <citation type="submission" date="2014-08" db="EMBL/GenBank/DDBJ databases">
        <title>Complete genome of Weissella ceti strain WS74 isolated from diseased rainbow trout in Brazil.</title>
        <authorList>
            <person name="Figueiredo H.C.P."/>
            <person name="Leal C.A.G."/>
            <person name="Pereira F.L."/>
            <person name="Soares S.C."/>
            <person name="Dorella F.A."/>
            <person name="Carvalho A.F."/>
            <person name="Azevedo V.A.C."/>
        </authorList>
    </citation>
    <scope>NUCLEOTIDE SEQUENCE [LARGE SCALE GENOMIC DNA]</scope>
    <source>
        <strain evidence="3">WS74</strain>
    </source>
</reference>
<dbReference type="PANTHER" id="PTHR33434">
    <property type="entry name" value="DEGV DOMAIN-CONTAINING PROTEIN DR_1986-RELATED"/>
    <property type="match status" value="1"/>
</dbReference>
<name>A0A075TV21_9LACO</name>
<dbReference type="PROSITE" id="PS51482">
    <property type="entry name" value="DEGV"/>
    <property type="match status" value="1"/>
</dbReference>
<gene>
    <name evidence="2" type="ORF">WS74_0446</name>
</gene>
<dbReference type="GO" id="GO:0008289">
    <property type="term" value="F:lipid binding"/>
    <property type="evidence" value="ECO:0007669"/>
    <property type="project" value="UniProtKB-KW"/>
</dbReference>
<dbReference type="AlphaFoldDB" id="A0A075TV21"/>
<dbReference type="KEGG" id="wci:WS105_0443"/>
<evidence type="ECO:0000256" key="1">
    <source>
        <dbReference type="ARBA" id="ARBA00023121"/>
    </source>
</evidence>
<dbReference type="Gene3D" id="3.30.1180.10">
    <property type="match status" value="1"/>
</dbReference>
<dbReference type="SUPFAM" id="SSF82549">
    <property type="entry name" value="DAK1/DegV-like"/>
    <property type="match status" value="1"/>
</dbReference>
<dbReference type="STRING" id="759620.WS105_0443"/>
<dbReference type="InterPro" id="IPR003797">
    <property type="entry name" value="DegV"/>
</dbReference>
<dbReference type="EMBL" id="CP009223">
    <property type="protein sequence ID" value="AIM62698.1"/>
    <property type="molecule type" value="Genomic_DNA"/>
</dbReference>
<organism evidence="2 3">
    <name type="scientific">Weissella ceti</name>
    <dbReference type="NCBI Taxonomy" id="759620"/>
    <lineage>
        <taxon>Bacteria</taxon>
        <taxon>Bacillati</taxon>
        <taxon>Bacillota</taxon>
        <taxon>Bacilli</taxon>
        <taxon>Lactobacillales</taxon>
        <taxon>Lactobacillaceae</taxon>
        <taxon>Weissella</taxon>
    </lineage>
</organism>
<dbReference type="InterPro" id="IPR050270">
    <property type="entry name" value="DegV_domain_contain"/>
</dbReference>
<accession>A0A075TV21</accession>
<dbReference type="PANTHER" id="PTHR33434:SF8">
    <property type="entry name" value="DEGV DOMAIN-CONTAINING PROTEIN SPR1019"/>
    <property type="match status" value="1"/>
</dbReference>
<dbReference type="PATRIC" id="fig|759620.7.peg.432"/>